<comment type="caution">
    <text evidence="9">Lacks conserved residue(s) required for the propagation of feature annotation.</text>
</comment>
<dbReference type="InterPro" id="IPR019808">
    <property type="entry name" value="Histidine_triad_CS"/>
</dbReference>
<dbReference type="eggNOG" id="KOG0562">
    <property type="taxonomic scope" value="Eukaryota"/>
</dbReference>
<dbReference type="InterPro" id="IPR032566">
    <property type="entry name" value="Znf-C2HE"/>
</dbReference>
<dbReference type="GO" id="GO:0000012">
    <property type="term" value="P:single strand break repair"/>
    <property type="evidence" value="ECO:0007669"/>
    <property type="project" value="TreeGrafter"/>
</dbReference>
<protein>
    <submittedName>
        <fullName evidence="10">HIT domain-containing protein</fullName>
    </submittedName>
</protein>
<dbReference type="PROSITE" id="PS00892">
    <property type="entry name" value="HIT_1"/>
    <property type="match status" value="1"/>
</dbReference>
<evidence type="ECO:0000313" key="11">
    <source>
        <dbReference type="Proteomes" id="UP000015103"/>
    </source>
</evidence>
<reference evidence="10" key="1">
    <citation type="submission" date="2015-05" db="UniProtKB">
        <authorList>
            <consortium name="EnsemblMetazoa"/>
        </authorList>
    </citation>
    <scope>IDENTIFICATION</scope>
</reference>
<dbReference type="GO" id="GO:0033699">
    <property type="term" value="F:DNA 5'-adenosine monophosphate hydrolase activity"/>
    <property type="evidence" value="ECO:0007669"/>
    <property type="project" value="TreeGrafter"/>
</dbReference>
<dbReference type="OMA" id="CLKTKYH"/>
<keyword evidence="11" id="KW-1185">Reference proteome</keyword>
<dbReference type="HOGENOM" id="CLU_066882_3_0_1"/>
<dbReference type="InterPro" id="IPR036265">
    <property type="entry name" value="HIT-like_sf"/>
</dbReference>
<dbReference type="GO" id="GO:0030983">
    <property type="term" value="F:mismatched DNA binding"/>
    <property type="evidence" value="ECO:0007669"/>
    <property type="project" value="TreeGrafter"/>
</dbReference>
<dbReference type="Gene3D" id="3.30.428.10">
    <property type="entry name" value="HIT-like"/>
    <property type="match status" value="1"/>
</dbReference>
<accession>T1I915</accession>
<organism evidence="10 11">
    <name type="scientific">Rhodnius prolixus</name>
    <name type="common">Triatomid bug</name>
    <dbReference type="NCBI Taxonomy" id="13249"/>
    <lineage>
        <taxon>Eukaryota</taxon>
        <taxon>Metazoa</taxon>
        <taxon>Ecdysozoa</taxon>
        <taxon>Arthropoda</taxon>
        <taxon>Hexapoda</taxon>
        <taxon>Insecta</taxon>
        <taxon>Pterygota</taxon>
        <taxon>Neoptera</taxon>
        <taxon>Paraneoptera</taxon>
        <taxon>Hemiptera</taxon>
        <taxon>Heteroptera</taxon>
        <taxon>Panheteroptera</taxon>
        <taxon>Cimicomorpha</taxon>
        <taxon>Reduviidae</taxon>
        <taxon>Triatominae</taxon>
        <taxon>Rhodnius</taxon>
    </lineage>
</organism>
<dbReference type="GO" id="GO:0008270">
    <property type="term" value="F:zinc ion binding"/>
    <property type="evidence" value="ECO:0007669"/>
    <property type="project" value="UniProtKB-KW"/>
</dbReference>
<dbReference type="SUPFAM" id="SSF54197">
    <property type="entry name" value="HIT-like"/>
    <property type="match status" value="1"/>
</dbReference>
<evidence type="ECO:0000256" key="4">
    <source>
        <dbReference type="ARBA" id="ARBA00022771"/>
    </source>
</evidence>
<keyword evidence="5" id="KW-0862">Zinc</keyword>
<evidence type="ECO:0000256" key="2">
    <source>
        <dbReference type="ARBA" id="ARBA00022723"/>
    </source>
</evidence>
<sequence>MAWKLQLINSMKDPELVISKNNLLTVIKDKYPKAEKHFLVLPNENIIGINKLTKDHIELLRDMLLKGREIARDLGEGRKFRYGFHAVPSLQRLHLHVISDDFNSPALKTAKHWNSFTTSFFLEAQNVIRDLENAGRVITPSKMECDRLLRTPLHCHKCEFKPKNMPNLKVHIVEHLNSS</sequence>
<dbReference type="InterPro" id="IPR011146">
    <property type="entry name" value="HIT-like"/>
</dbReference>
<dbReference type="PANTHER" id="PTHR12486:SF4">
    <property type="entry name" value="APRATAXIN"/>
    <property type="match status" value="1"/>
</dbReference>
<keyword evidence="3" id="KW-0227">DNA damage</keyword>
<evidence type="ECO:0000256" key="6">
    <source>
        <dbReference type="ARBA" id="ARBA00023125"/>
    </source>
</evidence>
<dbReference type="GeneID" id="141449134"/>
<dbReference type="FunFam" id="3.30.428.10:FF:000004">
    <property type="entry name" value="aprataxin isoform X2"/>
    <property type="match status" value="1"/>
</dbReference>
<keyword evidence="2" id="KW-0479">Metal-binding</keyword>
<dbReference type="AlphaFoldDB" id="T1I915"/>
<keyword evidence="7" id="KW-0234">DNA repair</keyword>
<evidence type="ECO:0000256" key="5">
    <source>
        <dbReference type="ARBA" id="ARBA00022833"/>
    </source>
</evidence>
<dbReference type="GO" id="GO:0003725">
    <property type="term" value="F:double-stranded RNA binding"/>
    <property type="evidence" value="ECO:0007669"/>
    <property type="project" value="TreeGrafter"/>
</dbReference>
<keyword evidence="8" id="KW-0539">Nucleus</keyword>
<evidence type="ECO:0000256" key="3">
    <source>
        <dbReference type="ARBA" id="ARBA00022763"/>
    </source>
</evidence>
<dbReference type="VEuPathDB" id="VectorBase:RPRC012787"/>
<keyword evidence="4" id="KW-0863">Zinc-finger</keyword>
<evidence type="ECO:0000256" key="1">
    <source>
        <dbReference type="ARBA" id="ARBA00004123"/>
    </source>
</evidence>
<dbReference type="GO" id="GO:1990165">
    <property type="term" value="F:single-strand break-containing DNA binding"/>
    <property type="evidence" value="ECO:0007669"/>
    <property type="project" value="TreeGrafter"/>
</dbReference>
<name>T1I915_RHOPR</name>
<evidence type="ECO:0000256" key="8">
    <source>
        <dbReference type="ARBA" id="ARBA00023242"/>
    </source>
</evidence>
<dbReference type="STRING" id="13249.T1I915"/>
<dbReference type="Pfam" id="PF16278">
    <property type="entry name" value="zf-C2HE"/>
    <property type="match status" value="1"/>
</dbReference>
<evidence type="ECO:0000256" key="7">
    <source>
        <dbReference type="ARBA" id="ARBA00023204"/>
    </source>
</evidence>
<dbReference type="GO" id="GO:0003697">
    <property type="term" value="F:single-stranded DNA binding"/>
    <property type="evidence" value="ECO:0007669"/>
    <property type="project" value="TreeGrafter"/>
</dbReference>
<dbReference type="Pfam" id="PF11969">
    <property type="entry name" value="DcpS_C"/>
    <property type="match status" value="1"/>
</dbReference>
<dbReference type="EMBL" id="ACPB03001920">
    <property type="status" value="NOT_ANNOTATED_CDS"/>
    <property type="molecule type" value="Genomic_DNA"/>
</dbReference>
<proteinExistence type="predicted"/>
<dbReference type="InParanoid" id="T1I915"/>
<evidence type="ECO:0000313" key="10">
    <source>
        <dbReference type="EnsemblMetazoa" id="RPRC012787-PA"/>
    </source>
</evidence>
<dbReference type="PANTHER" id="PTHR12486">
    <property type="entry name" value="APRATAXIN-RELATED"/>
    <property type="match status" value="1"/>
</dbReference>
<dbReference type="Proteomes" id="UP000015103">
    <property type="component" value="Unassembled WGS sequence"/>
</dbReference>
<keyword evidence="6" id="KW-0238">DNA-binding</keyword>
<evidence type="ECO:0000256" key="9">
    <source>
        <dbReference type="PROSITE-ProRule" id="PRU00464"/>
    </source>
</evidence>
<comment type="subcellular location">
    <subcellularLocation>
        <location evidence="1">Nucleus</location>
    </subcellularLocation>
</comment>
<dbReference type="RefSeq" id="XP_073974393.1">
    <property type="nucleotide sequence ID" value="XM_074118292.1"/>
</dbReference>
<dbReference type="PROSITE" id="PS51084">
    <property type="entry name" value="HIT_2"/>
    <property type="match status" value="1"/>
</dbReference>
<dbReference type="GO" id="GO:0005634">
    <property type="term" value="C:nucleus"/>
    <property type="evidence" value="ECO:0007669"/>
    <property type="project" value="UniProtKB-SubCell"/>
</dbReference>
<dbReference type="EnsemblMetazoa" id="RPRC012787-RA">
    <property type="protein sequence ID" value="RPRC012787-PA"/>
    <property type="gene ID" value="RPRC012787"/>
</dbReference>